<evidence type="ECO:0000313" key="2">
    <source>
        <dbReference type="EMBL" id="KIK92463.1"/>
    </source>
</evidence>
<dbReference type="STRING" id="930991.A0A0D0DLZ0"/>
<dbReference type="EMBL" id="KN825277">
    <property type="protein sequence ID" value="KIK92463.1"/>
    <property type="molecule type" value="Genomic_DNA"/>
</dbReference>
<dbReference type="HOGENOM" id="CLU_888967_0_0_1"/>
<keyword evidence="1" id="KW-0812">Transmembrane</keyword>
<organism evidence="2 3">
    <name type="scientific">Paxillus rubicundulus Ve08.2h10</name>
    <dbReference type="NCBI Taxonomy" id="930991"/>
    <lineage>
        <taxon>Eukaryota</taxon>
        <taxon>Fungi</taxon>
        <taxon>Dikarya</taxon>
        <taxon>Basidiomycota</taxon>
        <taxon>Agaricomycotina</taxon>
        <taxon>Agaricomycetes</taxon>
        <taxon>Agaricomycetidae</taxon>
        <taxon>Boletales</taxon>
        <taxon>Paxilineae</taxon>
        <taxon>Paxillaceae</taxon>
        <taxon>Paxillus</taxon>
    </lineage>
</organism>
<reference evidence="3" key="2">
    <citation type="submission" date="2015-01" db="EMBL/GenBank/DDBJ databases">
        <title>Evolutionary Origins and Diversification of the Mycorrhizal Mutualists.</title>
        <authorList>
            <consortium name="DOE Joint Genome Institute"/>
            <consortium name="Mycorrhizal Genomics Consortium"/>
            <person name="Kohler A."/>
            <person name="Kuo A."/>
            <person name="Nagy L.G."/>
            <person name="Floudas D."/>
            <person name="Copeland A."/>
            <person name="Barry K.W."/>
            <person name="Cichocki N."/>
            <person name="Veneault-Fourrey C."/>
            <person name="LaButti K."/>
            <person name="Lindquist E.A."/>
            <person name="Lipzen A."/>
            <person name="Lundell T."/>
            <person name="Morin E."/>
            <person name="Murat C."/>
            <person name="Riley R."/>
            <person name="Ohm R."/>
            <person name="Sun H."/>
            <person name="Tunlid A."/>
            <person name="Henrissat B."/>
            <person name="Grigoriev I.V."/>
            <person name="Hibbett D.S."/>
            <person name="Martin F."/>
        </authorList>
    </citation>
    <scope>NUCLEOTIDE SEQUENCE [LARGE SCALE GENOMIC DNA]</scope>
    <source>
        <strain evidence="3">Ve08.2h10</strain>
    </source>
</reference>
<dbReference type="InParanoid" id="A0A0D0DLZ0"/>
<evidence type="ECO:0000313" key="3">
    <source>
        <dbReference type="Proteomes" id="UP000054538"/>
    </source>
</evidence>
<keyword evidence="1" id="KW-0472">Membrane</keyword>
<feature type="transmembrane region" description="Helical" evidence="1">
    <location>
        <begin position="89"/>
        <end position="111"/>
    </location>
</feature>
<keyword evidence="1" id="KW-1133">Transmembrane helix</keyword>
<accession>A0A0D0DLZ0</accession>
<protein>
    <submittedName>
        <fullName evidence="2">Uncharacterized protein</fullName>
    </submittedName>
</protein>
<name>A0A0D0DLZ0_9AGAM</name>
<dbReference type="OrthoDB" id="5421757at2759"/>
<gene>
    <name evidence="2" type="ORF">PAXRUDRAFT_829931</name>
</gene>
<dbReference type="AlphaFoldDB" id="A0A0D0DLZ0"/>
<keyword evidence="3" id="KW-1185">Reference proteome</keyword>
<proteinExistence type="predicted"/>
<evidence type="ECO:0000256" key="1">
    <source>
        <dbReference type="SAM" id="Phobius"/>
    </source>
</evidence>
<sequence>MPAAQRVPENSPVFSFLSEYDAKVEIYVTHIDSANVSTRRAHFLKLLGMNVIWSFLLIRRAHGGLSRYGVWSALVSEWGAVAPNLDKALLGNIVMDLFIFLILVPIVRGFLGGVVMMRFRHGFPQQEIIFRKPSQSTIANIVSEAPEKRDAYMNELLRRAVDPEEMKQAAFGMPWEEWSYDYKAMAAACELDKKGVISAKTWEICVWMKMEDGWTAIEQGKEMDIQSQVGMMENLRTRLREMGKSHVFNQMMEVIQVKTMTKDGAPLPVTGDVDVIVADIFRRNDVDFEKLTKEIARDATPSARFTNVSKKTD</sequence>
<reference evidence="2 3" key="1">
    <citation type="submission" date="2014-04" db="EMBL/GenBank/DDBJ databases">
        <authorList>
            <consortium name="DOE Joint Genome Institute"/>
            <person name="Kuo A."/>
            <person name="Kohler A."/>
            <person name="Jargeat P."/>
            <person name="Nagy L.G."/>
            <person name="Floudas D."/>
            <person name="Copeland A."/>
            <person name="Barry K.W."/>
            <person name="Cichocki N."/>
            <person name="Veneault-Fourrey C."/>
            <person name="LaButti K."/>
            <person name="Lindquist E.A."/>
            <person name="Lipzen A."/>
            <person name="Lundell T."/>
            <person name="Morin E."/>
            <person name="Murat C."/>
            <person name="Sun H."/>
            <person name="Tunlid A."/>
            <person name="Henrissat B."/>
            <person name="Grigoriev I.V."/>
            <person name="Hibbett D.S."/>
            <person name="Martin F."/>
            <person name="Nordberg H.P."/>
            <person name="Cantor M.N."/>
            <person name="Hua S.X."/>
        </authorList>
    </citation>
    <scope>NUCLEOTIDE SEQUENCE [LARGE SCALE GENOMIC DNA]</scope>
    <source>
        <strain evidence="2 3">Ve08.2h10</strain>
    </source>
</reference>
<dbReference type="Proteomes" id="UP000054538">
    <property type="component" value="Unassembled WGS sequence"/>
</dbReference>